<protein>
    <recommendedName>
        <fullName evidence="4">Yip1 domain-containing protein</fullName>
    </recommendedName>
</protein>
<reference evidence="2 3" key="1">
    <citation type="submission" date="2018-10" db="EMBL/GenBank/DDBJ databases">
        <title>Notoacmeibacter sp. M2BS9Y-3-1, whole genome shotgun sequence.</title>
        <authorList>
            <person name="Tuo L."/>
        </authorList>
    </citation>
    <scope>NUCLEOTIDE SEQUENCE [LARGE SCALE GENOMIC DNA]</scope>
    <source>
        <strain evidence="2 3">M2BS9Y-3-1</strain>
    </source>
</reference>
<keyword evidence="3" id="KW-1185">Reference proteome</keyword>
<evidence type="ECO:0000313" key="2">
    <source>
        <dbReference type="EMBL" id="RLQ87061.1"/>
    </source>
</evidence>
<accession>A0A3L7JBZ9</accession>
<sequence length="196" mass="20759">MNEASVHALRTVWQMMRTMESGLLGQLDLSPKGARASFRAILVALPSLAIGWVGSARVILGAEATAEQMVSLITGIALSGLVEWMVPLVVFIPLLWAVGLGPRYNAFLVTTNWAGAIFAFLAVPIGVGRILFPTAAEFDAILILVILGIISALYWRLLRAALGIGGGQAVAFVFISLLLSMLSSYGMAEALGLQFG</sequence>
<feature type="transmembrane region" description="Helical" evidence="1">
    <location>
        <begin position="72"/>
        <end position="98"/>
    </location>
</feature>
<keyword evidence="1" id="KW-0812">Transmembrane</keyword>
<evidence type="ECO:0008006" key="4">
    <source>
        <dbReference type="Google" id="ProtNLM"/>
    </source>
</evidence>
<dbReference type="RefSeq" id="WP_121644029.1">
    <property type="nucleotide sequence ID" value="NZ_RCWN01000001.1"/>
</dbReference>
<name>A0A3L7JBZ9_9HYPH</name>
<gene>
    <name evidence="2" type="ORF">D8780_01360</name>
</gene>
<dbReference type="Proteomes" id="UP000281094">
    <property type="component" value="Unassembled WGS sequence"/>
</dbReference>
<organism evidence="2 3">
    <name type="scientific">Notoacmeibacter ruber</name>
    <dbReference type="NCBI Taxonomy" id="2670375"/>
    <lineage>
        <taxon>Bacteria</taxon>
        <taxon>Pseudomonadati</taxon>
        <taxon>Pseudomonadota</taxon>
        <taxon>Alphaproteobacteria</taxon>
        <taxon>Hyphomicrobiales</taxon>
        <taxon>Notoacmeibacteraceae</taxon>
        <taxon>Notoacmeibacter</taxon>
    </lineage>
</organism>
<comment type="caution">
    <text evidence="2">The sequence shown here is derived from an EMBL/GenBank/DDBJ whole genome shotgun (WGS) entry which is preliminary data.</text>
</comment>
<proteinExistence type="predicted"/>
<evidence type="ECO:0000256" key="1">
    <source>
        <dbReference type="SAM" id="Phobius"/>
    </source>
</evidence>
<dbReference type="AlphaFoldDB" id="A0A3L7JBZ9"/>
<dbReference type="EMBL" id="RCWN01000001">
    <property type="protein sequence ID" value="RLQ87061.1"/>
    <property type="molecule type" value="Genomic_DNA"/>
</dbReference>
<keyword evidence="1" id="KW-1133">Transmembrane helix</keyword>
<feature type="transmembrane region" description="Helical" evidence="1">
    <location>
        <begin position="40"/>
        <end position="60"/>
    </location>
</feature>
<feature type="transmembrane region" description="Helical" evidence="1">
    <location>
        <begin position="138"/>
        <end position="157"/>
    </location>
</feature>
<feature type="transmembrane region" description="Helical" evidence="1">
    <location>
        <begin position="169"/>
        <end position="188"/>
    </location>
</feature>
<feature type="transmembrane region" description="Helical" evidence="1">
    <location>
        <begin position="110"/>
        <end position="132"/>
    </location>
</feature>
<keyword evidence="1" id="KW-0472">Membrane</keyword>
<evidence type="ECO:0000313" key="3">
    <source>
        <dbReference type="Proteomes" id="UP000281094"/>
    </source>
</evidence>